<dbReference type="Gramene" id="KQL00202">
    <property type="protein sequence ID" value="KQL00202"/>
    <property type="gene ID" value="SETIT_013835mg"/>
</dbReference>
<evidence type="ECO:0008006" key="14">
    <source>
        <dbReference type="Google" id="ProtNLM"/>
    </source>
</evidence>
<evidence type="ECO:0000313" key="12">
    <source>
        <dbReference type="EnsemblPlants" id="KQL00202"/>
    </source>
</evidence>
<dbReference type="eggNOG" id="KOG2785">
    <property type="taxonomic scope" value="Eukaryota"/>
</dbReference>
<evidence type="ECO:0000313" key="13">
    <source>
        <dbReference type="Proteomes" id="UP000004995"/>
    </source>
</evidence>
<keyword evidence="6" id="KW-0539">Nucleus</keyword>
<dbReference type="SUPFAM" id="SSF89895">
    <property type="entry name" value="FYSH domain"/>
    <property type="match status" value="1"/>
</dbReference>
<accession>K3YHW6</accession>
<evidence type="ECO:0000259" key="10">
    <source>
        <dbReference type="Pfam" id="PF09377"/>
    </source>
</evidence>
<dbReference type="AlphaFoldDB" id="K3YHW6"/>
<dbReference type="Pfam" id="PF09377">
    <property type="entry name" value="SBDS_domain_II"/>
    <property type="match status" value="1"/>
</dbReference>
<evidence type="ECO:0000256" key="5">
    <source>
        <dbReference type="ARBA" id="ARBA00022517"/>
    </source>
</evidence>
<evidence type="ECO:0000256" key="2">
    <source>
        <dbReference type="ARBA" id="ARBA00004496"/>
    </source>
</evidence>
<dbReference type="Gene3D" id="1.10.10.900">
    <property type="entry name" value="SBDS protein C-terminal domain, subdomain 1"/>
    <property type="match status" value="1"/>
</dbReference>
<dbReference type="Gene3D" id="3.30.1250.10">
    <property type="entry name" value="Ribosome maturation protein SBDS, N-terminal domain"/>
    <property type="match status" value="1"/>
</dbReference>
<dbReference type="STRING" id="4555.K3YHW6"/>
<reference evidence="12" key="2">
    <citation type="submission" date="2018-08" db="UniProtKB">
        <authorList>
            <consortium name="EnsemblPlants"/>
        </authorList>
    </citation>
    <scope>IDENTIFICATION</scope>
    <source>
        <strain evidence="12">Yugu1</strain>
    </source>
</reference>
<dbReference type="GO" id="GO:0005634">
    <property type="term" value="C:nucleus"/>
    <property type="evidence" value="ECO:0007669"/>
    <property type="project" value="UniProtKB-SubCell"/>
</dbReference>
<dbReference type="GO" id="GO:0005737">
    <property type="term" value="C:cytoplasm"/>
    <property type="evidence" value="ECO:0007669"/>
    <property type="project" value="UniProtKB-SubCell"/>
</dbReference>
<dbReference type="EnsemblPlants" id="KQL00203">
    <property type="protein sequence ID" value="KQL00203"/>
    <property type="gene ID" value="SETIT_013835mg"/>
</dbReference>
<keyword evidence="5" id="KW-0690">Ribosome biogenesis</keyword>
<feature type="domain" description="Ribosome maturation protein SDO1/SBDS C-terminal" evidence="11">
    <location>
        <begin position="231"/>
        <end position="295"/>
    </location>
</feature>
<feature type="domain" description="Ribosome maturation protein SDO1/SBDS N-terminal" evidence="9">
    <location>
        <begin position="72"/>
        <end position="158"/>
    </location>
</feature>
<dbReference type="InterPro" id="IPR018023">
    <property type="entry name" value="Ribosome_mat_SBDS_CS"/>
</dbReference>
<evidence type="ECO:0000256" key="6">
    <source>
        <dbReference type="ARBA" id="ARBA00023242"/>
    </source>
</evidence>
<dbReference type="EMBL" id="AGNK02003483">
    <property type="status" value="NOT_ANNOTATED_CDS"/>
    <property type="molecule type" value="Genomic_DNA"/>
</dbReference>
<comment type="subcellular location">
    <subcellularLocation>
        <location evidence="2">Cytoplasm</location>
    </subcellularLocation>
    <subcellularLocation>
        <location evidence="1">Nucleus</location>
    </subcellularLocation>
</comment>
<name>K3YHW6_SETIT</name>
<dbReference type="Proteomes" id="UP000004995">
    <property type="component" value="Unassembled WGS sequence"/>
</dbReference>
<dbReference type="InterPro" id="IPR046928">
    <property type="entry name" value="SDO1/SBDS_C"/>
</dbReference>
<dbReference type="OMA" id="CYKNKVF"/>
<dbReference type="FunCoup" id="K3YHW6">
    <property type="interactions" value="2223"/>
</dbReference>
<dbReference type="PANTHER" id="PTHR10927">
    <property type="entry name" value="RIBOSOME MATURATION PROTEIN SBDS"/>
    <property type="match status" value="1"/>
</dbReference>
<dbReference type="Pfam" id="PF20268">
    <property type="entry name" value="SBDS_C"/>
    <property type="match status" value="1"/>
</dbReference>
<dbReference type="eggNOG" id="KOG2917">
    <property type="taxonomic scope" value="Eukaryota"/>
</dbReference>
<dbReference type="Gramene" id="KQL00204">
    <property type="protein sequence ID" value="KQL00204"/>
    <property type="gene ID" value="SETIT_013835mg"/>
</dbReference>
<comment type="subunit">
    <text evidence="7">Associates with the 60S ribosomal subunit.</text>
</comment>
<dbReference type="FunFam" id="3.30.1250.10:FF:000001">
    <property type="entry name" value="SBDS, ribosome maturation factor"/>
    <property type="match status" value="1"/>
</dbReference>
<dbReference type="InterPro" id="IPR018978">
    <property type="entry name" value="SDO1/SBDS_central"/>
</dbReference>
<dbReference type="Gramene" id="KQL00203">
    <property type="protein sequence ID" value="KQL00203"/>
    <property type="gene ID" value="SETIT_013835mg"/>
</dbReference>
<dbReference type="InterPro" id="IPR019783">
    <property type="entry name" value="SDO1/SBDS_N"/>
</dbReference>
<sequence>MNPSAFARNIQGKKGQANGVRRRTPTAGPNRLVSSLPPDLTHCLPLAAAAAAAAPGMSRTLVQPVGQKRLTNVAVVRLRKHGQRFEIACFPNKVLSWRSRTEKDLDEVLQSHTVYSNVSKGVLAKSKELIKAFGTDDQTKICIEILEKGELQVSGKEREAQLSSQFRDIATIVMEKTINPETRRPYTITMIERLMHEIHFAVDPNLTSKEQALKVIKKLIEHFPIKRAPLRVRFTAPKPNFAGLMEKVAEWNATVISKDESGTQPSIVCEIEPSILHSCEERLKDVQGRVEVLSVSAHAEGGLSVEQDDNVEVLQAAPAKQSDAVAQITETMQKQNISTETQGSAQGKQQRRCKECDVLVDDKLYREHCKSGWHKHNYTRHKNGLPPLSQEECMVEMELADSKKDLKDYDF</sequence>
<dbReference type="Pfam" id="PF01172">
    <property type="entry name" value="SBDS_N"/>
    <property type="match status" value="1"/>
</dbReference>
<dbReference type="InterPro" id="IPR036786">
    <property type="entry name" value="Ribosome_mat_SBDS_N_sf"/>
</dbReference>
<keyword evidence="13" id="KW-1185">Reference proteome</keyword>
<dbReference type="NCBIfam" id="TIGR00291">
    <property type="entry name" value="RNA_SBDS"/>
    <property type="match status" value="1"/>
</dbReference>
<comment type="similarity">
    <text evidence="3">Belongs to the SDO1/SBDS family.</text>
</comment>
<evidence type="ECO:0000256" key="4">
    <source>
        <dbReference type="ARBA" id="ARBA00022490"/>
    </source>
</evidence>
<evidence type="ECO:0000256" key="7">
    <source>
        <dbReference type="ARBA" id="ARBA00049708"/>
    </source>
</evidence>
<evidence type="ECO:0000256" key="8">
    <source>
        <dbReference type="SAM" id="MobiDB-lite"/>
    </source>
</evidence>
<dbReference type="FunFam" id="1.10.10.900:FF:000001">
    <property type="entry name" value="SBDS, ribosome maturation factor"/>
    <property type="match status" value="1"/>
</dbReference>
<evidence type="ECO:0000256" key="3">
    <source>
        <dbReference type="ARBA" id="ARBA00007433"/>
    </source>
</evidence>
<dbReference type="InterPro" id="IPR039100">
    <property type="entry name" value="Sdo1/SBDS-like"/>
</dbReference>
<protein>
    <recommendedName>
        <fullName evidence="14">Ribosome maturation protein SBDS</fullName>
    </recommendedName>
</protein>
<feature type="region of interest" description="Disordered" evidence="8">
    <location>
        <begin position="1"/>
        <end position="32"/>
    </location>
</feature>
<feature type="domain" description="Ribosome maturation protein SDO1/SBDS central" evidence="10">
    <location>
        <begin position="167"/>
        <end position="228"/>
    </location>
</feature>
<evidence type="ECO:0000256" key="1">
    <source>
        <dbReference type="ARBA" id="ARBA00004123"/>
    </source>
</evidence>
<dbReference type="GO" id="GO:0042256">
    <property type="term" value="P:cytosolic ribosome assembly"/>
    <property type="evidence" value="ECO:0007669"/>
    <property type="project" value="InterPro"/>
</dbReference>
<dbReference type="PANTHER" id="PTHR10927:SF1">
    <property type="entry name" value="RIBOSOME MATURATION PROTEIN SBDS"/>
    <property type="match status" value="1"/>
</dbReference>
<evidence type="ECO:0000259" key="9">
    <source>
        <dbReference type="Pfam" id="PF01172"/>
    </source>
</evidence>
<dbReference type="EnsemblPlants" id="KQL00202">
    <property type="protein sequence ID" value="KQL00202"/>
    <property type="gene ID" value="SETIT_013835mg"/>
</dbReference>
<dbReference type="Gene3D" id="3.30.70.240">
    <property type="match status" value="1"/>
</dbReference>
<proteinExistence type="inferred from homology"/>
<dbReference type="HOGENOM" id="CLU_043216_0_0_1"/>
<organism evidence="12 13">
    <name type="scientific">Setaria italica</name>
    <name type="common">Foxtail millet</name>
    <name type="synonym">Panicum italicum</name>
    <dbReference type="NCBI Taxonomy" id="4555"/>
    <lineage>
        <taxon>Eukaryota</taxon>
        <taxon>Viridiplantae</taxon>
        <taxon>Streptophyta</taxon>
        <taxon>Embryophyta</taxon>
        <taxon>Tracheophyta</taxon>
        <taxon>Spermatophyta</taxon>
        <taxon>Magnoliopsida</taxon>
        <taxon>Liliopsida</taxon>
        <taxon>Poales</taxon>
        <taxon>Poaceae</taxon>
        <taxon>PACMAD clade</taxon>
        <taxon>Panicoideae</taxon>
        <taxon>Panicodae</taxon>
        <taxon>Paniceae</taxon>
        <taxon>Cenchrinae</taxon>
        <taxon>Setaria</taxon>
    </lineage>
</organism>
<dbReference type="InterPro" id="IPR002140">
    <property type="entry name" value="Sdo1/SBDS"/>
</dbReference>
<evidence type="ECO:0000259" key="11">
    <source>
        <dbReference type="Pfam" id="PF20268"/>
    </source>
</evidence>
<keyword evidence="4" id="KW-0963">Cytoplasm</keyword>
<dbReference type="SUPFAM" id="SSF109728">
    <property type="entry name" value="Hypothetical protein AF0491, middle domain"/>
    <property type="match status" value="1"/>
</dbReference>
<dbReference type="InterPro" id="IPR037188">
    <property type="entry name" value="Sdo1/SBDS_central_sf"/>
</dbReference>
<dbReference type="EnsemblPlants" id="KQL00204">
    <property type="protein sequence ID" value="KQL00204"/>
    <property type="gene ID" value="SETIT_013835mg"/>
</dbReference>
<dbReference type="PROSITE" id="PS01267">
    <property type="entry name" value="UPF0023"/>
    <property type="match status" value="1"/>
</dbReference>
<reference evidence="13" key="1">
    <citation type="journal article" date="2012" name="Nat. Biotechnol.">
        <title>Reference genome sequence of the model plant Setaria.</title>
        <authorList>
            <person name="Bennetzen J.L."/>
            <person name="Schmutz J."/>
            <person name="Wang H."/>
            <person name="Percifield R."/>
            <person name="Hawkins J."/>
            <person name="Pontaroli A.C."/>
            <person name="Estep M."/>
            <person name="Feng L."/>
            <person name="Vaughn J.N."/>
            <person name="Grimwood J."/>
            <person name="Jenkins J."/>
            <person name="Barry K."/>
            <person name="Lindquist E."/>
            <person name="Hellsten U."/>
            <person name="Deshpande S."/>
            <person name="Wang X."/>
            <person name="Wu X."/>
            <person name="Mitros T."/>
            <person name="Triplett J."/>
            <person name="Yang X."/>
            <person name="Ye C.Y."/>
            <person name="Mauro-Herrera M."/>
            <person name="Wang L."/>
            <person name="Li P."/>
            <person name="Sharma M."/>
            <person name="Sharma R."/>
            <person name="Ronald P.C."/>
            <person name="Panaud O."/>
            <person name="Kellogg E.A."/>
            <person name="Brutnell T.P."/>
            <person name="Doust A.N."/>
            <person name="Tuskan G.A."/>
            <person name="Rokhsar D."/>
            <person name="Devos K.M."/>
        </authorList>
    </citation>
    <scope>NUCLEOTIDE SEQUENCE [LARGE SCALE GENOMIC DNA]</scope>
    <source>
        <strain evidence="13">cv. Yugu1</strain>
    </source>
</reference>